<evidence type="ECO:0000256" key="10">
    <source>
        <dbReference type="ARBA" id="ARBA00023136"/>
    </source>
</evidence>
<dbReference type="SUPFAM" id="SSF103506">
    <property type="entry name" value="Mitochondrial carrier"/>
    <property type="match status" value="1"/>
</dbReference>
<comment type="caution">
    <text evidence="15">The sequence shown here is derived from an EMBL/GenBank/DDBJ whole genome shotgun (WGS) entry which is preliminary data.</text>
</comment>
<feature type="repeat" description="Solcar" evidence="12">
    <location>
        <begin position="7"/>
        <end position="116"/>
    </location>
</feature>
<organism evidence="15 16">
    <name type="scientific">Lactuca virosa</name>
    <dbReference type="NCBI Taxonomy" id="75947"/>
    <lineage>
        <taxon>Eukaryota</taxon>
        <taxon>Viridiplantae</taxon>
        <taxon>Streptophyta</taxon>
        <taxon>Embryophyta</taxon>
        <taxon>Tracheophyta</taxon>
        <taxon>Spermatophyta</taxon>
        <taxon>Magnoliopsida</taxon>
        <taxon>eudicotyledons</taxon>
        <taxon>Gunneridae</taxon>
        <taxon>Pentapetalae</taxon>
        <taxon>asterids</taxon>
        <taxon>campanulids</taxon>
        <taxon>Asterales</taxon>
        <taxon>Asteraceae</taxon>
        <taxon>Cichorioideae</taxon>
        <taxon>Cichorieae</taxon>
        <taxon>Lactucinae</taxon>
        <taxon>Lactuca</taxon>
    </lineage>
</organism>
<evidence type="ECO:0000256" key="2">
    <source>
        <dbReference type="ARBA" id="ARBA00006375"/>
    </source>
</evidence>
<comment type="similarity">
    <text evidence="2 13">Belongs to the mitochondrial carrier (TC 2.A.29) family.</text>
</comment>
<evidence type="ECO:0000256" key="11">
    <source>
        <dbReference type="ARBA" id="ARBA00024143"/>
    </source>
</evidence>
<dbReference type="Gene3D" id="1.50.40.10">
    <property type="entry name" value="Mitochondrial carrier domain"/>
    <property type="match status" value="1"/>
</dbReference>
<dbReference type="InterPro" id="IPR018108">
    <property type="entry name" value="MCP_transmembrane"/>
</dbReference>
<dbReference type="GO" id="GO:0005471">
    <property type="term" value="F:ATP:ADP antiporter activity"/>
    <property type="evidence" value="ECO:0007669"/>
    <property type="project" value="UniProtKB-UniRule"/>
</dbReference>
<keyword evidence="16" id="KW-1185">Reference proteome</keyword>
<dbReference type="AlphaFoldDB" id="A0AAU9NTW3"/>
<gene>
    <name evidence="15" type="ORF">LVIROSA_LOCUS27137</name>
</gene>
<keyword evidence="4" id="KW-0050">Antiport</keyword>
<evidence type="ECO:0000256" key="6">
    <source>
        <dbReference type="ARBA" id="ARBA00022737"/>
    </source>
</evidence>
<evidence type="ECO:0000313" key="16">
    <source>
        <dbReference type="Proteomes" id="UP001157418"/>
    </source>
</evidence>
<proteinExistence type="inferred from homology"/>
<dbReference type="EMBL" id="CAKMRJ010005412">
    <property type="protein sequence ID" value="CAH1441045.1"/>
    <property type="molecule type" value="Genomic_DNA"/>
</dbReference>
<evidence type="ECO:0000256" key="14">
    <source>
        <dbReference type="RuleBase" id="RU368008"/>
    </source>
</evidence>
<reference evidence="15 16" key="1">
    <citation type="submission" date="2022-01" db="EMBL/GenBank/DDBJ databases">
        <authorList>
            <person name="Xiong W."/>
            <person name="Schranz E."/>
        </authorList>
    </citation>
    <scope>NUCLEOTIDE SEQUENCE [LARGE SCALE GENOMIC DNA]</scope>
</reference>
<sequence>MAYEQYRRHIDYNFPGMGSGPVVKQDHYLEELLFFFTYPLDLVRTKLAYQVMDTPKLNMKEAMSSEHAYRGIRDCFSRAYRDAGIRGLYRGVGMNFVFQEHLMLLIPYTEGPNKKPYMAIIKI</sequence>
<evidence type="ECO:0000256" key="8">
    <source>
        <dbReference type="ARBA" id="ARBA00022989"/>
    </source>
</evidence>
<dbReference type="GO" id="GO:0140021">
    <property type="term" value="P:mitochondrial ADP transmembrane transport"/>
    <property type="evidence" value="ECO:0007669"/>
    <property type="project" value="InterPro"/>
</dbReference>
<accession>A0AAU9NTW3</accession>
<comment type="subcellular location">
    <subcellularLocation>
        <location evidence="14">Membrane</location>
        <topology evidence="14">Multi-pass membrane protein</topology>
    </subcellularLocation>
    <subcellularLocation>
        <location evidence="1">Mitochondrion inner membrane</location>
        <topology evidence="1">Multi-pass membrane protein</topology>
    </subcellularLocation>
</comment>
<comment type="function">
    <text evidence="14">Catalyzes the exchange of ADP and ATP across the membrane.</text>
</comment>
<dbReference type="Pfam" id="PF00153">
    <property type="entry name" value="Mito_carr"/>
    <property type="match status" value="1"/>
</dbReference>
<dbReference type="PANTHER" id="PTHR45635">
    <property type="entry name" value="ADP,ATP CARRIER PROTEIN 1-RELATED-RELATED"/>
    <property type="match status" value="1"/>
</dbReference>
<keyword evidence="10 12" id="KW-0472">Membrane</keyword>
<keyword evidence="9" id="KW-0496">Mitochondrion</keyword>
<evidence type="ECO:0000256" key="4">
    <source>
        <dbReference type="ARBA" id="ARBA00022449"/>
    </source>
</evidence>
<evidence type="ECO:0000256" key="7">
    <source>
        <dbReference type="ARBA" id="ARBA00022792"/>
    </source>
</evidence>
<keyword evidence="8" id="KW-1133">Transmembrane helix</keyword>
<dbReference type="GO" id="GO:0005743">
    <property type="term" value="C:mitochondrial inner membrane"/>
    <property type="evidence" value="ECO:0007669"/>
    <property type="project" value="UniProtKB-SubCell"/>
</dbReference>
<evidence type="ECO:0000256" key="12">
    <source>
        <dbReference type="PROSITE-ProRule" id="PRU00282"/>
    </source>
</evidence>
<protein>
    <recommendedName>
        <fullName evidence="14">ADP/ATP translocase</fullName>
    </recommendedName>
    <alternativeName>
        <fullName evidence="14">ADP,ATP carrier protein</fullName>
    </alternativeName>
</protein>
<evidence type="ECO:0000256" key="5">
    <source>
        <dbReference type="ARBA" id="ARBA00022692"/>
    </source>
</evidence>
<keyword evidence="5 12" id="KW-0812">Transmembrane</keyword>
<keyword evidence="7" id="KW-0999">Mitochondrion inner membrane</keyword>
<dbReference type="PROSITE" id="PS50920">
    <property type="entry name" value="SOLCAR"/>
    <property type="match status" value="1"/>
</dbReference>
<dbReference type="GO" id="GO:1990544">
    <property type="term" value="P:mitochondrial ATP transmembrane transport"/>
    <property type="evidence" value="ECO:0007669"/>
    <property type="project" value="InterPro"/>
</dbReference>
<keyword evidence="6" id="KW-0677">Repeat</keyword>
<evidence type="ECO:0000256" key="9">
    <source>
        <dbReference type="ARBA" id="ARBA00023128"/>
    </source>
</evidence>
<comment type="catalytic activity">
    <reaction evidence="11">
        <text>ADP(in) + ATP(out) = ADP(out) + ATP(in)</text>
        <dbReference type="Rhea" id="RHEA:34999"/>
        <dbReference type="ChEBI" id="CHEBI:30616"/>
        <dbReference type="ChEBI" id="CHEBI:456216"/>
    </reaction>
    <physiologicalReaction direction="left-to-right" evidence="11">
        <dbReference type="Rhea" id="RHEA:35000"/>
    </physiologicalReaction>
</comment>
<evidence type="ECO:0000313" key="15">
    <source>
        <dbReference type="EMBL" id="CAH1441045.1"/>
    </source>
</evidence>
<evidence type="ECO:0000256" key="1">
    <source>
        <dbReference type="ARBA" id="ARBA00004448"/>
    </source>
</evidence>
<evidence type="ECO:0000256" key="3">
    <source>
        <dbReference type="ARBA" id="ARBA00022448"/>
    </source>
</evidence>
<dbReference type="InterPro" id="IPR023395">
    <property type="entry name" value="MCP_dom_sf"/>
</dbReference>
<comment type="subunit">
    <text evidence="14">Monomer.</text>
</comment>
<keyword evidence="3 13" id="KW-0813">Transport</keyword>
<dbReference type="Proteomes" id="UP001157418">
    <property type="component" value="Unassembled WGS sequence"/>
</dbReference>
<evidence type="ECO:0000256" key="13">
    <source>
        <dbReference type="RuleBase" id="RU000488"/>
    </source>
</evidence>
<dbReference type="InterPro" id="IPR002113">
    <property type="entry name" value="ADT_euk_type"/>
</dbReference>
<dbReference type="PANTHER" id="PTHR45635:SF14">
    <property type="entry name" value="ADP_ATP TRANSLOCASE"/>
    <property type="match status" value="1"/>
</dbReference>
<name>A0AAU9NTW3_9ASTR</name>